<keyword evidence="1" id="KW-0812">Transmembrane</keyword>
<proteinExistence type="predicted"/>
<evidence type="ECO:0000256" key="1">
    <source>
        <dbReference type="SAM" id="Phobius"/>
    </source>
</evidence>
<reference evidence="2" key="2">
    <citation type="submission" date="2020-09" db="EMBL/GenBank/DDBJ databases">
        <authorList>
            <person name="Sun Q."/>
            <person name="Ohkuma M."/>
        </authorList>
    </citation>
    <scope>NUCLEOTIDE SEQUENCE</scope>
    <source>
        <strain evidence="2">JCM 4654</strain>
    </source>
</reference>
<keyword evidence="1" id="KW-1133">Transmembrane helix</keyword>
<dbReference type="AlphaFoldDB" id="A0A918Y7V7"/>
<keyword evidence="3" id="KW-1185">Reference proteome</keyword>
<organism evidence="2 3">
    <name type="scientific">Streptomyces naganishii JCM 4654</name>
    <dbReference type="NCBI Taxonomy" id="1306179"/>
    <lineage>
        <taxon>Bacteria</taxon>
        <taxon>Bacillati</taxon>
        <taxon>Actinomycetota</taxon>
        <taxon>Actinomycetes</taxon>
        <taxon>Kitasatosporales</taxon>
        <taxon>Streptomycetaceae</taxon>
        <taxon>Streptomyces</taxon>
    </lineage>
</organism>
<keyword evidence="1" id="KW-0472">Membrane</keyword>
<gene>
    <name evidence="2" type="ORF">GCM10010508_47760</name>
</gene>
<feature type="transmembrane region" description="Helical" evidence="1">
    <location>
        <begin position="46"/>
        <end position="69"/>
    </location>
</feature>
<evidence type="ECO:0000313" key="2">
    <source>
        <dbReference type="EMBL" id="GHD92940.1"/>
    </source>
</evidence>
<evidence type="ECO:0000313" key="3">
    <source>
        <dbReference type="Proteomes" id="UP000608955"/>
    </source>
</evidence>
<comment type="caution">
    <text evidence="2">The sequence shown here is derived from an EMBL/GenBank/DDBJ whole genome shotgun (WGS) entry which is preliminary data.</text>
</comment>
<dbReference type="EMBL" id="BMVF01000013">
    <property type="protein sequence ID" value="GHD92940.1"/>
    <property type="molecule type" value="Genomic_DNA"/>
</dbReference>
<dbReference type="Proteomes" id="UP000608955">
    <property type="component" value="Unassembled WGS sequence"/>
</dbReference>
<reference evidence="2" key="1">
    <citation type="journal article" date="2014" name="Int. J. Syst. Evol. Microbiol.">
        <title>Complete genome sequence of Corynebacterium casei LMG S-19264T (=DSM 44701T), isolated from a smear-ripened cheese.</title>
        <authorList>
            <consortium name="US DOE Joint Genome Institute (JGI-PGF)"/>
            <person name="Walter F."/>
            <person name="Albersmeier A."/>
            <person name="Kalinowski J."/>
            <person name="Ruckert C."/>
        </authorList>
    </citation>
    <scope>NUCLEOTIDE SEQUENCE</scope>
    <source>
        <strain evidence="2">JCM 4654</strain>
    </source>
</reference>
<protein>
    <submittedName>
        <fullName evidence="2">Uncharacterized protein</fullName>
    </submittedName>
</protein>
<accession>A0A918Y7V7</accession>
<name>A0A918Y7V7_9ACTN</name>
<sequence>MGRRLRLLHRDFTFGIYSRSSVERCHGHSSRRSAGTHSPEVLMRMLVRLATAGSALGLAAGGLVVGAGAGTASAATCSQSYLPLPDSACTPGSYNPDVTQSTIASTICVSGWTATVRPSTTYTNKLKAQGIVDYGYADTSMTSYEEDHLVPLELGGAPRDPANLWPEPYSGSQTAHSKDGVETKLKNAVCNGTITLASARNAIRTNWTTALQVTGVG</sequence>